<proteinExistence type="predicted"/>
<dbReference type="EMBL" id="FLQX01000157">
    <property type="protein sequence ID" value="SBT09786.1"/>
    <property type="molecule type" value="Genomic_DNA"/>
</dbReference>
<feature type="signal peptide" evidence="1">
    <location>
        <begin position="1"/>
        <end position="28"/>
    </location>
</feature>
<sequence>MNTKRSSKKLALAVTLACTAWGANTAMAATDAEIVTAIEAGLGYLSSTQQAGGYWNYGGYEPAVTGAAAYAMLTQQSHWGANAAAYQAQVDKAVAYLLSTASATTVSTRNDGVNICGGGSCTAVYWNAAGNEDSYTTGLIAPAIALYAKNNPGAVATTTGPLANMTWKDIAQGITNTWAASQSTANQGVLIGGWRYGLNDGYDSDMSTTQWGIISLIYDQTLGAITPGITKTDLAKWLNFAQDHTTGAGCYQGPNSGLCDHSDTGGLLLGLNLVGGPAADVNQALGFLNANWQQGAFGTWYGNFGHPYATWSVYKGLETTIGLGNMTAITNLLPGNCGNDRGTDCNWWQDYNEWLVSNQQGDGHWVGYSYWGDPLATAFYLPILGGTEIPTPNPEPGTLVLLAGALLGLVPLARKRNARS</sequence>
<dbReference type="Proteomes" id="UP000199169">
    <property type="component" value="Unassembled WGS sequence"/>
</dbReference>
<organism evidence="2 3">
    <name type="scientific">Candidatus Accumulibacter aalborgensis</name>
    <dbReference type="NCBI Taxonomy" id="1860102"/>
    <lineage>
        <taxon>Bacteria</taxon>
        <taxon>Pseudomonadati</taxon>
        <taxon>Pseudomonadota</taxon>
        <taxon>Betaproteobacteria</taxon>
        <taxon>Candidatus Accumulibacter</taxon>
    </lineage>
</organism>
<gene>
    <name evidence="2" type="ORF">ACCAA_770015</name>
</gene>
<dbReference type="InterPro" id="IPR008930">
    <property type="entry name" value="Terpenoid_cyclase/PrenylTrfase"/>
</dbReference>
<dbReference type="STRING" id="1860102.ACCAA_770015"/>
<keyword evidence="3" id="KW-1185">Reference proteome</keyword>
<dbReference type="AlphaFoldDB" id="A0A1A8XYL2"/>
<dbReference type="SUPFAM" id="SSF81853">
    <property type="entry name" value="Family 10 polysaccharide lyase"/>
    <property type="match status" value="1"/>
</dbReference>
<evidence type="ECO:0000313" key="3">
    <source>
        <dbReference type="Proteomes" id="UP000199169"/>
    </source>
</evidence>
<reference evidence="2 3" key="1">
    <citation type="submission" date="2016-06" db="EMBL/GenBank/DDBJ databases">
        <authorList>
            <person name="Kjaerup R.B."/>
            <person name="Dalgaard T.S."/>
            <person name="Juul-Madsen H.R."/>
        </authorList>
    </citation>
    <scope>NUCLEOTIDE SEQUENCE [LARGE SCALE GENOMIC DNA]</scope>
    <source>
        <strain evidence="2">3</strain>
    </source>
</reference>
<evidence type="ECO:0000313" key="2">
    <source>
        <dbReference type="EMBL" id="SBT09786.1"/>
    </source>
</evidence>
<dbReference type="Gene3D" id="1.50.10.20">
    <property type="match status" value="2"/>
</dbReference>
<evidence type="ECO:0000256" key="1">
    <source>
        <dbReference type="SAM" id="SignalP"/>
    </source>
</evidence>
<dbReference type="RefSeq" id="WP_186409015.1">
    <property type="nucleotide sequence ID" value="NZ_FLQX01000157.1"/>
</dbReference>
<keyword evidence="1" id="KW-0732">Signal</keyword>
<protein>
    <recommendedName>
        <fullName evidence="4">PEP-CTERM protein-sorting domain-containing protein</fullName>
    </recommendedName>
</protein>
<feature type="chain" id="PRO_5008381901" description="PEP-CTERM protein-sorting domain-containing protein" evidence="1">
    <location>
        <begin position="29"/>
        <end position="420"/>
    </location>
</feature>
<evidence type="ECO:0008006" key="4">
    <source>
        <dbReference type="Google" id="ProtNLM"/>
    </source>
</evidence>
<dbReference type="SUPFAM" id="SSF48239">
    <property type="entry name" value="Terpenoid cyclases/Protein prenyltransferases"/>
    <property type="match status" value="1"/>
</dbReference>
<accession>A0A1A8XYL2</accession>
<name>A0A1A8XYL2_9PROT</name>